<dbReference type="InterPro" id="IPR019223">
    <property type="entry name" value="DUF2147"/>
</dbReference>
<dbReference type="Gene3D" id="2.40.128.520">
    <property type="match status" value="1"/>
</dbReference>
<accession>I2GMB5</accession>
<proteinExistence type="predicted"/>
<feature type="domain" description="DUF2147" evidence="2">
    <location>
        <begin position="37"/>
        <end position="136"/>
    </location>
</feature>
<evidence type="ECO:0000256" key="1">
    <source>
        <dbReference type="SAM" id="SignalP"/>
    </source>
</evidence>
<gene>
    <name evidence="3" type="ORF">BN8_04273</name>
</gene>
<comment type="caution">
    <text evidence="3">The sequence shown here is derived from an EMBL/GenBank/DDBJ whole genome shotgun (WGS) entry which is preliminary data.</text>
</comment>
<name>I2GMB5_9BACT</name>
<dbReference type="AlphaFoldDB" id="I2GMB5"/>
<evidence type="ECO:0000313" key="3">
    <source>
        <dbReference type="EMBL" id="CCH55042.1"/>
    </source>
</evidence>
<dbReference type="STRING" id="1185876.BN8_04273"/>
<keyword evidence="1" id="KW-0732">Signal</keyword>
<reference evidence="3 4" key="1">
    <citation type="journal article" date="2012" name="J. Bacteriol.">
        <title>Genome Sequence of the Filamentous Bacterium Fibrisoma limi BUZ 3T.</title>
        <authorList>
            <person name="Filippini M."/>
            <person name="Qi W."/>
            <person name="Jaenicke S."/>
            <person name="Goesmann A."/>
            <person name="Smits T.H."/>
            <person name="Bagheri H.C."/>
        </authorList>
    </citation>
    <scope>NUCLEOTIDE SEQUENCE [LARGE SCALE GENOMIC DNA]</scope>
    <source>
        <strain evidence="4">BUZ 3T</strain>
    </source>
</reference>
<keyword evidence="4" id="KW-1185">Reference proteome</keyword>
<dbReference type="Proteomes" id="UP000009309">
    <property type="component" value="Unassembled WGS sequence"/>
</dbReference>
<dbReference type="OrthoDB" id="960600at2"/>
<dbReference type="Pfam" id="PF09917">
    <property type="entry name" value="DUF2147"/>
    <property type="match status" value="1"/>
</dbReference>
<evidence type="ECO:0000259" key="2">
    <source>
        <dbReference type="Pfam" id="PF09917"/>
    </source>
</evidence>
<evidence type="ECO:0000313" key="4">
    <source>
        <dbReference type="Proteomes" id="UP000009309"/>
    </source>
</evidence>
<sequence length="139" mass="15712">MKLTLQRTAWAGSLLFLLIWPNPGQSADDRSADLILGRWLFPAKQSSIEVYRSGDRYFGRIADVSGNGRQQFGIVKNQLLISNLSFNGTGWSGGKLVHPKTGDHFDVELKLRDSKTLVARVYKGCRWLHKEYTLTRQSS</sequence>
<protein>
    <recommendedName>
        <fullName evidence="2">DUF2147 domain-containing protein</fullName>
    </recommendedName>
</protein>
<feature type="signal peptide" evidence="1">
    <location>
        <begin position="1"/>
        <end position="26"/>
    </location>
</feature>
<dbReference type="eggNOG" id="COG4731">
    <property type="taxonomic scope" value="Bacteria"/>
</dbReference>
<organism evidence="3 4">
    <name type="scientific">Fibrisoma limi BUZ 3</name>
    <dbReference type="NCBI Taxonomy" id="1185876"/>
    <lineage>
        <taxon>Bacteria</taxon>
        <taxon>Pseudomonadati</taxon>
        <taxon>Bacteroidota</taxon>
        <taxon>Cytophagia</taxon>
        <taxon>Cytophagales</taxon>
        <taxon>Spirosomataceae</taxon>
        <taxon>Fibrisoma</taxon>
    </lineage>
</organism>
<feature type="chain" id="PRO_5003658579" description="DUF2147 domain-containing protein" evidence="1">
    <location>
        <begin position="27"/>
        <end position="139"/>
    </location>
</feature>
<dbReference type="EMBL" id="CAIT01000008">
    <property type="protein sequence ID" value="CCH55042.1"/>
    <property type="molecule type" value="Genomic_DNA"/>
</dbReference>
<dbReference type="RefSeq" id="WP_009283614.1">
    <property type="nucleotide sequence ID" value="NZ_CAIT01000008.1"/>
</dbReference>